<evidence type="ECO:0008006" key="4">
    <source>
        <dbReference type="Google" id="ProtNLM"/>
    </source>
</evidence>
<name>A0A9W9F4E6_9EURO</name>
<evidence type="ECO:0000256" key="1">
    <source>
        <dbReference type="PROSITE-ProRule" id="PRU00339"/>
    </source>
</evidence>
<reference evidence="2" key="1">
    <citation type="submission" date="2022-11" db="EMBL/GenBank/DDBJ databases">
        <authorList>
            <person name="Petersen C."/>
        </authorList>
    </citation>
    <scope>NUCLEOTIDE SEQUENCE</scope>
    <source>
        <strain evidence="2">IBT 30069</strain>
    </source>
</reference>
<organism evidence="2 3">
    <name type="scientific">Penicillium angulare</name>
    <dbReference type="NCBI Taxonomy" id="116970"/>
    <lineage>
        <taxon>Eukaryota</taxon>
        <taxon>Fungi</taxon>
        <taxon>Dikarya</taxon>
        <taxon>Ascomycota</taxon>
        <taxon>Pezizomycotina</taxon>
        <taxon>Eurotiomycetes</taxon>
        <taxon>Eurotiomycetidae</taxon>
        <taxon>Eurotiales</taxon>
        <taxon>Aspergillaceae</taxon>
        <taxon>Penicillium</taxon>
    </lineage>
</organism>
<dbReference type="InterPro" id="IPR027417">
    <property type="entry name" value="P-loop_NTPase"/>
</dbReference>
<dbReference type="SUPFAM" id="SSF48452">
    <property type="entry name" value="TPR-like"/>
    <property type="match status" value="3"/>
</dbReference>
<dbReference type="InterPro" id="IPR019734">
    <property type="entry name" value="TPR_rpt"/>
</dbReference>
<dbReference type="InterPro" id="IPR053137">
    <property type="entry name" value="NLR-like"/>
</dbReference>
<sequence>MGTYSSNFQGNDHGFQIGQNSGSLTAIIEAQVRPETPPRPLSTVPFPRDQQFVGRNKELHTLSRKTAVPGSRAALVGLGGVGKSQIAIEYSYRARSESVDKWVFWIHGNNADRFKQGFRDIADQAKIPGRHDPKTNIFELVQSWLRDRKREQWIIILDNMDDDTLLRKQATATGQEQQEDNQPYTAIQPLLNFIPQNSNGSIIFTSRTKEIALRVVGHDDIILVEPMMNFEALELFQKRLGHREDSPRGHQLVEQLDFMPLAIAQAAGYIRNRAPRCTILQYLERLKSSDQNAIRLLDPKTNLSSRAWEAGILSRDWEAENLILRTWMISFEHIRNARFTISDDCFSGASADEDFDYDIMILVNYSFISIVGDGTRFTMHRLVQLSVRRWLDVNSQTEHWKQIFIDSLYRKFPIDGEYEKWSVCQSLYPHVKSAMMQPPESKACSRKWAELLYRGAVYASKIGTPIDAKKMILESRNCRISLLGEEHEETLQSTSKLAFVYIDLGWFDKAEKLQTQLLETYKINLDEDHPGAMDNMANLSITLWSQGRFDEAERLQKQALEISRVNFGEQNLDTIRNMSNLASILWSQGRLDEAEKLDRQVLGIRKFKLGEDHPSTLCSMANLASTFQSQGRFDEAGELERQAIELLEVKLGEGHPETLTCMANSVLNFADQGRWDEAENLARRILKIREAKFGEDHPDTLVAMVNLGLVFSRQGRLDEAAQLEIRALDLYKDRLREDHPDALLCMTNLASTFRSQGRLQEAKRLEKQADEIHRAKLGKNNSDMPASEVMISATRKPFGRIIGTFDSLERRLVKKRKGFGMSDREFEVQFTEPSL</sequence>
<accession>A0A9W9F4E6</accession>
<feature type="repeat" description="TPR" evidence="1">
    <location>
        <begin position="701"/>
        <end position="734"/>
    </location>
</feature>
<dbReference type="PANTHER" id="PTHR46082">
    <property type="entry name" value="ATP/GTP-BINDING PROTEIN-RELATED"/>
    <property type="match status" value="1"/>
</dbReference>
<gene>
    <name evidence="2" type="ORF">N7456_009203</name>
</gene>
<dbReference type="EMBL" id="JAPQKH010000006">
    <property type="protein sequence ID" value="KAJ5093342.1"/>
    <property type="molecule type" value="Genomic_DNA"/>
</dbReference>
<dbReference type="AlphaFoldDB" id="A0A9W9F4E6"/>
<proteinExistence type="predicted"/>
<dbReference type="PROSITE" id="PS50005">
    <property type="entry name" value="TPR"/>
    <property type="match status" value="1"/>
</dbReference>
<dbReference type="Pfam" id="PF13424">
    <property type="entry name" value="TPR_12"/>
    <property type="match status" value="3"/>
</dbReference>
<dbReference type="Gene3D" id="1.25.40.10">
    <property type="entry name" value="Tetratricopeptide repeat domain"/>
    <property type="match status" value="2"/>
</dbReference>
<dbReference type="Proteomes" id="UP001149165">
    <property type="component" value="Unassembled WGS sequence"/>
</dbReference>
<dbReference type="PANTHER" id="PTHR46082:SF6">
    <property type="entry name" value="AAA+ ATPASE DOMAIN-CONTAINING PROTEIN-RELATED"/>
    <property type="match status" value="1"/>
</dbReference>
<protein>
    <recommendedName>
        <fullName evidence="4">TPR-like protein</fullName>
    </recommendedName>
</protein>
<evidence type="ECO:0000313" key="2">
    <source>
        <dbReference type="EMBL" id="KAJ5093342.1"/>
    </source>
</evidence>
<keyword evidence="3" id="KW-1185">Reference proteome</keyword>
<keyword evidence="1" id="KW-0802">TPR repeat</keyword>
<dbReference type="Gene3D" id="3.40.50.300">
    <property type="entry name" value="P-loop containing nucleotide triphosphate hydrolases"/>
    <property type="match status" value="1"/>
</dbReference>
<comment type="caution">
    <text evidence="2">The sequence shown here is derived from an EMBL/GenBank/DDBJ whole genome shotgun (WGS) entry which is preliminary data.</text>
</comment>
<reference evidence="2" key="2">
    <citation type="journal article" date="2023" name="IMA Fungus">
        <title>Comparative genomic study of the Penicillium genus elucidates a diverse pangenome and 15 lateral gene transfer events.</title>
        <authorList>
            <person name="Petersen C."/>
            <person name="Sorensen T."/>
            <person name="Nielsen M.R."/>
            <person name="Sondergaard T.E."/>
            <person name="Sorensen J.L."/>
            <person name="Fitzpatrick D.A."/>
            <person name="Frisvad J.C."/>
            <person name="Nielsen K.L."/>
        </authorList>
    </citation>
    <scope>NUCLEOTIDE SEQUENCE</scope>
    <source>
        <strain evidence="2">IBT 30069</strain>
    </source>
</reference>
<dbReference type="InterPro" id="IPR011990">
    <property type="entry name" value="TPR-like_helical_dom_sf"/>
</dbReference>
<evidence type="ECO:0000313" key="3">
    <source>
        <dbReference type="Proteomes" id="UP001149165"/>
    </source>
</evidence>
<dbReference type="OrthoDB" id="1658288at2759"/>
<dbReference type="SUPFAM" id="SSF52540">
    <property type="entry name" value="P-loop containing nucleoside triphosphate hydrolases"/>
    <property type="match status" value="1"/>
</dbReference>
<dbReference type="Pfam" id="PF13374">
    <property type="entry name" value="TPR_10"/>
    <property type="match status" value="1"/>
</dbReference>